<dbReference type="InterPro" id="IPR036594">
    <property type="entry name" value="Meth_synthase_dom"/>
</dbReference>
<evidence type="ECO:0000259" key="3">
    <source>
        <dbReference type="PROSITE" id="PS50937"/>
    </source>
</evidence>
<evidence type="ECO:0000313" key="4">
    <source>
        <dbReference type="EMBL" id="MFH7595706.1"/>
    </source>
</evidence>
<dbReference type="PROSITE" id="PS50937">
    <property type="entry name" value="HTH_MERR_2"/>
    <property type="match status" value="1"/>
</dbReference>
<keyword evidence="1" id="KW-0238">DNA-binding</keyword>
<dbReference type="Proteomes" id="UP001610631">
    <property type="component" value="Unassembled WGS sequence"/>
</dbReference>
<organism evidence="4 5">
    <name type="scientific">Streptomyces racemochromogenes</name>
    <dbReference type="NCBI Taxonomy" id="67353"/>
    <lineage>
        <taxon>Bacteria</taxon>
        <taxon>Bacillati</taxon>
        <taxon>Actinomycetota</taxon>
        <taxon>Actinomycetes</taxon>
        <taxon>Kitasatosporales</taxon>
        <taxon>Streptomycetaceae</taxon>
        <taxon>Streptomyces</taxon>
    </lineage>
</organism>
<reference evidence="4 5" key="1">
    <citation type="submission" date="2024-03" db="EMBL/GenBank/DDBJ databases">
        <title>Whole genome sequencing of Streptomyces racemochromogenes, to identify antimicrobial biosynthetic gene clusters.</title>
        <authorList>
            <person name="Suryawanshi P."/>
            <person name="Krishnaraj P.U."/>
            <person name="Arun Y.P."/>
            <person name="Suryawanshi M.P."/>
            <person name="Rakshit O."/>
        </authorList>
    </citation>
    <scope>NUCLEOTIDE SEQUENCE [LARGE SCALE GENOMIC DNA]</scope>
    <source>
        <strain evidence="4 5">AUDT626</strain>
    </source>
</reference>
<dbReference type="SUPFAM" id="SSF52242">
    <property type="entry name" value="Cobalamin (vitamin B12)-binding domain"/>
    <property type="match status" value="1"/>
</dbReference>
<sequence>MTPDDATPPVPRHHVPAGPTAASVPRRSDVVDDLGDVVGGGAPGHPAPPADPAARTTGAAGAGAGVSTGTLARRLGVSPTTIRSWERRYGIGPARRAPGRHRRWEPRDIAVLEEMCRLTSRGVPPSEAARAALAGARPGPAPAVPPPAGRAAGAPGGRTLPVGTVRPECRGLAKAAVRLDVGELTRILRDSIRDLGLVTAWTEVMTPALRAAGRQWITEGERFVEVEHLLSWHVAVALRESARRADPATGPTAVLACMPNELHSLALEAVAAGLAERGIPCRMFGAALPPEALMEAVRRTGPPAVLLWSQIQRTADRALADRVARTTWGPPGARVSPTVITAGPGWTGPRLPGALRPRDLATALDQLTELMP</sequence>
<dbReference type="PANTHER" id="PTHR30204:SF97">
    <property type="entry name" value="MERR FAMILY REGULATORY PROTEIN"/>
    <property type="match status" value="1"/>
</dbReference>
<dbReference type="Gene3D" id="1.10.1240.10">
    <property type="entry name" value="Methionine synthase domain"/>
    <property type="match status" value="1"/>
</dbReference>
<keyword evidence="5" id="KW-1185">Reference proteome</keyword>
<feature type="region of interest" description="Disordered" evidence="2">
    <location>
        <begin position="128"/>
        <end position="160"/>
    </location>
</feature>
<feature type="region of interest" description="Disordered" evidence="2">
    <location>
        <begin position="330"/>
        <end position="353"/>
    </location>
</feature>
<dbReference type="SMART" id="SM00422">
    <property type="entry name" value="HTH_MERR"/>
    <property type="match status" value="1"/>
</dbReference>
<dbReference type="PANTHER" id="PTHR30204">
    <property type="entry name" value="REDOX-CYCLING DRUG-SENSING TRANSCRIPTIONAL ACTIVATOR SOXR"/>
    <property type="match status" value="1"/>
</dbReference>
<feature type="compositionally biased region" description="Pro residues" evidence="2">
    <location>
        <begin position="139"/>
        <end position="148"/>
    </location>
</feature>
<evidence type="ECO:0000313" key="5">
    <source>
        <dbReference type="Proteomes" id="UP001610631"/>
    </source>
</evidence>
<evidence type="ECO:0000256" key="1">
    <source>
        <dbReference type="ARBA" id="ARBA00023125"/>
    </source>
</evidence>
<feature type="compositionally biased region" description="Low complexity" evidence="2">
    <location>
        <begin position="128"/>
        <end position="138"/>
    </location>
</feature>
<dbReference type="Pfam" id="PF02607">
    <property type="entry name" value="B12-binding_2"/>
    <property type="match status" value="1"/>
</dbReference>
<dbReference type="SUPFAM" id="SSF46955">
    <property type="entry name" value="Putative DNA-binding domain"/>
    <property type="match status" value="1"/>
</dbReference>
<dbReference type="InterPro" id="IPR047057">
    <property type="entry name" value="MerR_fam"/>
</dbReference>
<dbReference type="InterPro" id="IPR036724">
    <property type="entry name" value="Cobalamin-bd_sf"/>
</dbReference>
<dbReference type="Gene3D" id="3.40.50.280">
    <property type="entry name" value="Cobalamin-binding domain"/>
    <property type="match status" value="1"/>
</dbReference>
<feature type="domain" description="HTH merR-type" evidence="3">
    <location>
        <begin position="67"/>
        <end position="134"/>
    </location>
</feature>
<feature type="compositionally biased region" description="Pro residues" evidence="2">
    <location>
        <begin position="1"/>
        <end position="10"/>
    </location>
</feature>
<protein>
    <submittedName>
        <fullName evidence="4">MerR family transcriptional regulator</fullName>
    </submittedName>
</protein>
<dbReference type="Pfam" id="PF13411">
    <property type="entry name" value="MerR_1"/>
    <property type="match status" value="1"/>
</dbReference>
<proteinExistence type="predicted"/>
<evidence type="ECO:0000256" key="2">
    <source>
        <dbReference type="SAM" id="MobiDB-lite"/>
    </source>
</evidence>
<dbReference type="RefSeq" id="WP_395509563.1">
    <property type="nucleotide sequence ID" value="NZ_JBBDHD010000022.1"/>
</dbReference>
<gene>
    <name evidence="4" type="ORF">WDV06_11470</name>
</gene>
<dbReference type="InterPro" id="IPR000551">
    <property type="entry name" value="MerR-type_HTH_dom"/>
</dbReference>
<dbReference type="EMBL" id="JBBDHD010000022">
    <property type="protein sequence ID" value="MFH7595706.1"/>
    <property type="molecule type" value="Genomic_DNA"/>
</dbReference>
<feature type="region of interest" description="Disordered" evidence="2">
    <location>
        <begin position="1"/>
        <end position="66"/>
    </location>
</feature>
<name>A0ABW7PCH9_9ACTN</name>
<comment type="caution">
    <text evidence="4">The sequence shown here is derived from an EMBL/GenBank/DDBJ whole genome shotgun (WGS) entry which is preliminary data.</text>
</comment>
<dbReference type="Gene3D" id="1.10.1660.10">
    <property type="match status" value="1"/>
</dbReference>
<dbReference type="InterPro" id="IPR009061">
    <property type="entry name" value="DNA-bd_dom_put_sf"/>
</dbReference>
<dbReference type="InterPro" id="IPR003759">
    <property type="entry name" value="Cbl-bd_cap"/>
</dbReference>
<accession>A0ABW7PCH9</accession>